<accession>A0ABQ9JYW4</accession>
<dbReference type="PANTHER" id="PTHR15555:SF0">
    <property type="entry name" value="ZINC FINGER HIT DOMAIN-CONTAINING PROTEIN 2"/>
    <property type="match status" value="1"/>
</dbReference>
<evidence type="ECO:0000313" key="2">
    <source>
        <dbReference type="Proteomes" id="UP001162164"/>
    </source>
</evidence>
<protein>
    <submittedName>
        <fullName evidence="1">Uncharacterized protein</fullName>
    </submittedName>
</protein>
<dbReference type="EMBL" id="JAPWTJ010000090">
    <property type="protein sequence ID" value="KAJ8983190.1"/>
    <property type="molecule type" value="Genomic_DNA"/>
</dbReference>
<organism evidence="1 2">
    <name type="scientific">Molorchus minor</name>
    <dbReference type="NCBI Taxonomy" id="1323400"/>
    <lineage>
        <taxon>Eukaryota</taxon>
        <taxon>Metazoa</taxon>
        <taxon>Ecdysozoa</taxon>
        <taxon>Arthropoda</taxon>
        <taxon>Hexapoda</taxon>
        <taxon>Insecta</taxon>
        <taxon>Pterygota</taxon>
        <taxon>Neoptera</taxon>
        <taxon>Endopterygota</taxon>
        <taxon>Coleoptera</taxon>
        <taxon>Polyphaga</taxon>
        <taxon>Cucujiformia</taxon>
        <taxon>Chrysomeloidea</taxon>
        <taxon>Cerambycidae</taxon>
        <taxon>Lamiinae</taxon>
        <taxon>Monochamini</taxon>
        <taxon>Molorchus</taxon>
    </lineage>
</organism>
<name>A0ABQ9JYW4_9CUCU</name>
<reference evidence="1" key="1">
    <citation type="journal article" date="2023" name="Insect Mol. Biol.">
        <title>Genome sequencing provides insights into the evolution of gene families encoding plant cell wall-degrading enzymes in longhorned beetles.</title>
        <authorList>
            <person name="Shin N.R."/>
            <person name="Okamura Y."/>
            <person name="Kirsch R."/>
            <person name="Pauchet Y."/>
        </authorList>
    </citation>
    <scope>NUCLEOTIDE SEQUENCE</scope>
    <source>
        <strain evidence="1">MMC_N1</strain>
    </source>
</reference>
<dbReference type="Proteomes" id="UP001162164">
    <property type="component" value="Unassembled WGS sequence"/>
</dbReference>
<keyword evidence="2" id="KW-1185">Reference proteome</keyword>
<proteinExistence type="predicted"/>
<sequence length="201" mass="23430">MNETKIVDMSKEDCKTQYPKMYPVKDFCQITAKPPAECIKYNLVNILAAYVFTTRYFNGEHFHFAKEAVSCIATLSSNLKNIHNFDDFETAVKHAEQQCFNSTWILTDAENIQTMRDDLHKILQGPNDLENKLYIMYALSDMHHLFEESLKPINDTATSTFEAKFSNNHFPAVELEPSDKIKKYIKKIEYYLSYTKDCYNS</sequence>
<evidence type="ECO:0000313" key="1">
    <source>
        <dbReference type="EMBL" id="KAJ8983190.1"/>
    </source>
</evidence>
<dbReference type="InterPro" id="IPR039646">
    <property type="entry name" value="ZNHIT2"/>
</dbReference>
<gene>
    <name evidence="1" type="ORF">NQ317_005833</name>
</gene>
<comment type="caution">
    <text evidence="1">The sequence shown here is derived from an EMBL/GenBank/DDBJ whole genome shotgun (WGS) entry which is preliminary data.</text>
</comment>
<dbReference type="PANTHER" id="PTHR15555">
    <property type="entry name" value="ZINC FINGER HIT DOMAIN CONTAINING PROTEIN 2 PROTEIN FON -RELATED"/>
    <property type="match status" value="1"/>
</dbReference>